<dbReference type="EMBL" id="CP095338">
    <property type="protein sequence ID" value="XAG22390.1"/>
    <property type="molecule type" value="Genomic_DNA"/>
</dbReference>
<reference evidence="1" key="1">
    <citation type="submission" date="2022-03" db="EMBL/GenBank/DDBJ databases">
        <title>Sea Food Isolates.</title>
        <authorList>
            <person name="Li c."/>
        </authorList>
    </citation>
    <scope>NUCLEOTIDE SEQUENCE</scope>
    <source>
        <strain evidence="1">19PA01SH03</strain>
    </source>
</reference>
<evidence type="ECO:0000313" key="1">
    <source>
        <dbReference type="EMBL" id="XAG22390.1"/>
    </source>
</evidence>
<evidence type="ECO:0008006" key="2">
    <source>
        <dbReference type="Google" id="ProtNLM"/>
    </source>
</evidence>
<dbReference type="AlphaFoldDB" id="A0AAU6SR13"/>
<proteinExistence type="predicted"/>
<protein>
    <recommendedName>
        <fullName evidence="2">Transposase zinc-ribbon domain-containing protein</fullName>
    </recommendedName>
</protein>
<name>A0AAU6SR13_UNCXX</name>
<sequence length="195" mass="21811">MRPETLLAKFDLKGLNYEQMQNGGGKGLISLEEQLAMVGVTWKESPIGFLILFVELLDNTQSRRMLEKAVLAEINTITMSWRGQKSELAFNAIMNAAITESVTPLGQVCSCCGGSGKYIASNRHYRDCLHCNNGRVAWNAESRFAAMCSSKFICTFSVFKRKYHPVLDELSRFLSAKRNAAMLALMSRIEKEKVA</sequence>
<organism evidence="1">
    <name type="scientific">bacterium 19PA01SH03</name>
    <dbReference type="NCBI Taxonomy" id="2920705"/>
    <lineage>
        <taxon>Bacteria</taxon>
    </lineage>
</organism>
<gene>
    <name evidence="1" type="ORF">MRN70_06210</name>
</gene>
<accession>A0AAU6SR13</accession>